<dbReference type="HOGENOM" id="CLU_1905578_0_0_11"/>
<accession>A0A089WXC0</accession>
<keyword evidence="3" id="KW-1185">Reference proteome</keyword>
<evidence type="ECO:0000313" key="3">
    <source>
        <dbReference type="Proteomes" id="UP000029482"/>
    </source>
</evidence>
<sequence length="133" mass="13450">MNAPALGDIETHEAAGGTRRPAEQLGMSGEDAVDNGFITHHGLYVAGIDGSTDDHLYPVGIFFPATSVCLSRGGFAYGSGMGVSVRLAVSPLGVISVLAARGSAVECEEGDPGRSCVVAQCGGDEGRDSRAAP</sequence>
<feature type="region of interest" description="Disordered" evidence="1">
    <location>
        <begin position="1"/>
        <end position="24"/>
    </location>
</feature>
<evidence type="ECO:0000313" key="2">
    <source>
        <dbReference type="EMBL" id="AIR96072.1"/>
    </source>
</evidence>
<protein>
    <submittedName>
        <fullName evidence="2">Uncharacterized protein</fullName>
    </submittedName>
</protein>
<dbReference type="EMBL" id="CP009438">
    <property type="protein sequence ID" value="AIR96072.1"/>
    <property type="molecule type" value="Genomic_DNA"/>
</dbReference>
<name>A0A089WXC0_STRGA</name>
<dbReference type="Proteomes" id="UP000029482">
    <property type="component" value="Chromosome"/>
</dbReference>
<dbReference type="AlphaFoldDB" id="A0A089WXC0"/>
<organism evidence="2 3">
    <name type="scientific">Streptomyces glaucescens</name>
    <dbReference type="NCBI Taxonomy" id="1907"/>
    <lineage>
        <taxon>Bacteria</taxon>
        <taxon>Bacillati</taxon>
        <taxon>Actinomycetota</taxon>
        <taxon>Actinomycetes</taxon>
        <taxon>Kitasatosporales</taxon>
        <taxon>Streptomycetaceae</taxon>
        <taxon>Streptomyces</taxon>
    </lineage>
</organism>
<gene>
    <name evidence="2" type="ORF">SGLAU_00220</name>
</gene>
<reference evidence="3" key="1">
    <citation type="journal article" date="2015" name="J. Biotechnol.">
        <title>Complete genome sequence of the actinobacterium Streptomyces glaucescens GLA.O (DSM 40922) consisting of a linear chromosome and one linear plasmid.</title>
        <authorList>
            <person name="Ortseifen V."/>
            <person name="Winkler A."/>
            <person name="Albersmeier A."/>
            <person name="Wendler S."/>
            <person name="Puhler A."/>
            <person name="Kalinowski J."/>
            <person name="Ruckert C."/>
        </authorList>
    </citation>
    <scope>NUCLEOTIDE SEQUENCE [LARGE SCALE GENOMIC DNA]</scope>
    <source>
        <strain evidence="3">DSM 40922 / GLA O</strain>
    </source>
</reference>
<evidence type="ECO:0000256" key="1">
    <source>
        <dbReference type="SAM" id="MobiDB-lite"/>
    </source>
</evidence>
<dbReference type="KEGG" id="sgu:SGLAU_00220"/>
<proteinExistence type="predicted"/>